<evidence type="ECO:0000256" key="3">
    <source>
        <dbReference type="ARBA" id="ARBA00022833"/>
    </source>
</evidence>
<evidence type="ECO:0000313" key="9">
    <source>
        <dbReference type="Proteomes" id="UP000317344"/>
    </source>
</evidence>
<accession>A0A516X4U4</accession>
<dbReference type="Gene3D" id="3.90.180.10">
    <property type="entry name" value="Medium-chain alcohol dehydrogenases, catalytic domain"/>
    <property type="match status" value="1"/>
</dbReference>
<dbReference type="KEGG" id="toy:FO059_13150"/>
<dbReference type="OrthoDB" id="241504at2"/>
<dbReference type="InterPro" id="IPR013149">
    <property type="entry name" value="ADH-like_C"/>
</dbReference>
<dbReference type="AlphaFoldDB" id="A0A516X4U4"/>
<proteinExistence type="inferred from homology"/>
<feature type="domain" description="Alcohol dehydrogenase-like N-terminal" evidence="7">
    <location>
        <begin position="25"/>
        <end position="140"/>
    </location>
</feature>
<dbReference type="EMBL" id="CP041765">
    <property type="protein sequence ID" value="QDQ98086.1"/>
    <property type="molecule type" value="Genomic_DNA"/>
</dbReference>
<reference evidence="8 9" key="2">
    <citation type="submission" date="2019-07" db="EMBL/GenBank/DDBJ databases">
        <authorList>
            <person name="Huang Y."/>
        </authorList>
    </citation>
    <scope>NUCLEOTIDE SEQUENCE [LARGE SCALE GENOMIC DNA]</scope>
    <source>
        <strain evidence="8 9">HY188</strain>
    </source>
</reference>
<dbReference type="RefSeq" id="WP_143909415.1">
    <property type="nucleotide sequence ID" value="NZ_CP041765.1"/>
</dbReference>
<dbReference type="GO" id="GO:0008270">
    <property type="term" value="F:zinc ion binding"/>
    <property type="evidence" value="ECO:0007669"/>
    <property type="project" value="InterPro"/>
</dbReference>
<dbReference type="PANTHER" id="PTHR42813">
    <property type="entry name" value="ZINC-TYPE ALCOHOL DEHYDROGENASE-LIKE"/>
    <property type="match status" value="1"/>
</dbReference>
<comment type="similarity">
    <text evidence="5">Belongs to the zinc-containing alcohol dehydrogenase family.</text>
</comment>
<keyword evidence="4" id="KW-0560">Oxidoreductase</keyword>
<evidence type="ECO:0000256" key="4">
    <source>
        <dbReference type="ARBA" id="ARBA00023002"/>
    </source>
</evidence>
<dbReference type="InterPro" id="IPR036291">
    <property type="entry name" value="NAD(P)-bd_dom_sf"/>
</dbReference>
<dbReference type="InterPro" id="IPR011032">
    <property type="entry name" value="GroES-like_sf"/>
</dbReference>
<name>A0A516X4U4_9ACTN</name>
<evidence type="ECO:0000313" key="8">
    <source>
        <dbReference type="EMBL" id="QDQ98086.1"/>
    </source>
</evidence>
<comment type="cofactor">
    <cofactor evidence="1 5">
        <name>Zn(2+)</name>
        <dbReference type="ChEBI" id="CHEBI:29105"/>
    </cofactor>
</comment>
<evidence type="ECO:0000259" key="6">
    <source>
        <dbReference type="Pfam" id="PF00107"/>
    </source>
</evidence>
<evidence type="ECO:0000256" key="1">
    <source>
        <dbReference type="ARBA" id="ARBA00001947"/>
    </source>
</evidence>
<dbReference type="Gene3D" id="3.40.50.720">
    <property type="entry name" value="NAD(P)-binding Rossmann-like Domain"/>
    <property type="match status" value="1"/>
</dbReference>
<keyword evidence="2 5" id="KW-0479">Metal-binding</keyword>
<dbReference type="PANTHER" id="PTHR42813:SF2">
    <property type="entry name" value="DEHYDROGENASE, ZINC-CONTAINING, PUTATIVE (AFU_ORTHOLOGUE AFUA_2G02810)-RELATED"/>
    <property type="match status" value="1"/>
</dbReference>
<evidence type="ECO:0000256" key="5">
    <source>
        <dbReference type="RuleBase" id="RU361277"/>
    </source>
</evidence>
<dbReference type="GO" id="GO:0016491">
    <property type="term" value="F:oxidoreductase activity"/>
    <property type="evidence" value="ECO:0007669"/>
    <property type="project" value="UniProtKB-KW"/>
</dbReference>
<sequence length="349" mass="36876">MRATIIHGPRDVRVEEVPDPTIEQPTDALVRIERACVCGSDLWSYRGERATPEPRPIGHEFIGVVEEVGSQVERVEAGRFVIAPFTHSDGTCTNCERGLTSSCDNLGVWGAAGADGRQLGGAQAEYIRVPFADGTLVPLPQQPEVGDYRDLLALSDVLPTGHHAARCANVTEGGTVVVVGDGAVGLSGVLAAQRLGAGRIVAMSRRPDRQTLARRFGATDVVDQRGDEGVAAVCDLLGGRLADSVLECVGTEESMRQSLGVLRPGGHLGFVGVPATDPALHIGAIFPHNFHLAGGMAPARPYIDELLPDVLAGRISPGLVFDRAVPLGNVGDAYEMMTLRKSIKTMVTP</sequence>
<dbReference type="InterPro" id="IPR013154">
    <property type="entry name" value="ADH-like_N"/>
</dbReference>
<keyword evidence="9" id="KW-1185">Reference proteome</keyword>
<keyword evidence="3 5" id="KW-0862">Zinc</keyword>
<dbReference type="SUPFAM" id="SSF51735">
    <property type="entry name" value="NAD(P)-binding Rossmann-fold domains"/>
    <property type="match status" value="1"/>
</dbReference>
<protein>
    <submittedName>
        <fullName evidence="8">Zinc-binding dehydrogenase</fullName>
    </submittedName>
</protein>
<dbReference type="PROSITE" id="PS00059">
    <property type="entry name" value="ADH_ZINC"/>
    <property type="match status" value="1"/>
</dbReference>
<dbReference type="SUPFAM" id="SSF50129">
    <property type="entry name" value="GroES-like"/>
    <property type="match status" value="1"/>
</dbReference>
<evidence type="ECO:0000259" key="7">
    <source>
        <dbReference type="Pfam" id="PF08240"/>
    </source>
</evidence>
<gene>
    <name evidence="8" type="ORF">FO059_13150</name>
</gene>
<dbReference type="Proteomes" id="UP000317344">
    <property type="component" value="Chromosome"/>
</dbReference>
<dbReference type="Pfam" id="PF00107">
    <property type="entry name" value="ADH_zinc_N"/>
    <property type="match status" value="1"/>
</dbReference>
<organism evidence="8 9">
    <name type="scientific">Tomitella fengzijianii</name>
    <dbReference type="NCBI Taxonomy" id="2597660"/>
    <lineage>
        <taxon>Bacteria</taxon>
        <taxon>Bacillati</taxon>
        <taxon>Actinomycetota</taxon>
        <taxon>Actinomycetes</taxon>
        <taxon>Mycobacteriales</taxon>
        <taxon>Tomitella</taxon>
    </lineage>
</organism>
<reference evidence="8 9" key="1">
    <citation type="submission" date="2019-07" db="EMBL/GenBank/DDBJ databases">
        <title>Tomitella cavernea sp. nov., an actinomycete isolated from soil.</title>
        <authorList>
            <person name="Cheng J."/>
        </authorList>
    </citation>
    <scope>NUCLEOTIDE SEQUENCE [LARGE SCALE GENOMIC DNA]</scope>
    <source>
        <strain evidence="8 9">HY188</strain>
    </source>
</reference>
<dbReference type="InterPro" id="IPR002328">
    <property type="entry name" value="ADH_Zn_CS"/>
</dbReference>
<feature type="domain" description="Alcohol dehydrogenase-like C-terminal" evidence="6">
    <location>
        <begin position="183"/>
        <end position="300"/>
    </location>
</feature>
<evidence type="ECO:0000256" key="2">
    <source>
        <dbReference type="ARBA" id="ARBA00022723"/>
    </source>
</evidence>
<dbReference type="Pfam" id="PF08240">
    <property type="entry name" value="ADH_N"/>
    <property type="match status" value="1"/>
</dbReference>